<evidence type="ECO:0000256" key="1">
    <source>
        <dbReference type="ARBA" id="ARBA00008061"/>
    </source>
</evidence>
<dbReference type="Proteomes" id="UP000677054">
    <property type="component" value="Unassembled WGS sequence"/>
</dbReference>
<gene>
    <name evidence="2" type="ORF">DSTB1V02_LOCUS15329</name>
</gene>
<dbReference type="SUPFAM" id="SSF51445">
    <property type="entry name" value="(Trans)glycosidases"/>
    <property type="match status" value="1"/>
</dbReference>
<dbReference type="EMBL" id="LR935706">
    <property type="protein sequence ID" value="CAD7255584.1"/>
    <property type="molecule type" value="Genomic_DNA"/>
</dbReference>
<dbReference type="OrthoDB" id="550577at2759"/>
<dbReference type="EMBL" id="CAJPEV010036188">
    <property type="protein sequence ID" value="CAG0909635.1"/>
    <property type="molecule type" value="Genomic_DNA"/>
</dbReference>
<proteinExistence type="inferred from homology"/>
<evidence type="ECO:0000313" key="3">
    <source>
        <dbReference type="Proteomes" id="UP000677054"/>
    </source>
</evidence>
<dbReference type="Gene3D" id="3.20.20.80">
    <property type="entry name" value="Glycosidases"/>
    <property type="match status" value="1"/>
</dbReference>
<name>A0A7R9FUT2_9CRUS</name>
<organism evidence="2">
    <name type="scientific">Darwinula stevensoni</name>
    <dbReference type="NCBI Taxonomy" id="69355"/>
    <lineage>
        <taxon>Eukaryota</taxon>
        <taxon>Metazoa</taxon>
        <taxon>Ecdysozoa</taxon>
        <taxon>Arthropoda</taxon>
        <taxon>Crustacea</taxon>
        <taxon>Oligostraca</taxon>
        <taxon>Ostracoda</taxon>
        <taxon>Podocopa</taxon>
        <taxon>Podocopida</taxon>
        <taxon>Darwinulocopina</taxon>
        <taxon>Darwinuloidea</taxon>
        <taxon>Darwinulidae</taxon>
        <taxon>Darwinula</taxon>
    </lineage>
</organism>
<evidence type="ECO:0000313" key="2">
    <source>
        <dbReference type="EMBL" id="CAD7255584.1"/>
    </source>
</evidence>
<keyword evidence="3" id="KW-1185">Reference proteome</keyword>
<comment type="similarity">
    <text evidence="1">Belongs to the glycosyl hydrolase 13 family.</text>
</comment>
<dbReference type="InterPro" id="IPR017853">
    <property type="entry name" value="GH"/>
</dbReference>
<evidence type="ECO:0008006" key="4">
    <source>
        <dbReference type="Google" id="ProtNLM"/>
    </source>
</evidence>
<dbReference type="AlphaFoldDB" id="A0A7R9FUT2"/>
<accession>A0A7R9FUT2</accession>
<feature type="non-terminal residue" evidence="2">
    <location>
        <position position="93"/>
    </location>
</feature>
<dbReference type="PANTHER" id="PTHR43447">
    <property type="entry name" value="ALPHA-AMYLASE"/>
    <property type="match status" value="1"/>
</dbReference>
<sequence>MCPSDKAFVFVDNHDNQRGHGISNDVITHKEPFLYKLAVSYMLAHPYGFTQIMSSYCFESSEEGPPHDEKYNTLDVTINSDGSCANGWVCEHR</sequence>
<protein>
    <recommendedName>
        <fullName evidence="4">Alpha-amylase</fullName>
    </recommendedName>
</protein>
<reference evidence="2" key="1">
    <citation type="submission" date="2020-11" db="EMBL/GenBank/DDBJ databases">
        <authorList>
            <person name="Tran Van P."/>
        </authorList>
    </citation>
    <scope>NUCLEOTIDE SEQUENCE</scope>
</reference>